<feature type="compositionally biased region" description="Basic and acidic residues" evidence="1">
    <location>
        <begin position="15"/>
        <end position="30"/>
    </location>
</feature>
<dbReference type="AlphaFoldDB" id="A0A6J4R6W8"/>
<reference evidence="2" key="1">
    <citation type="submission" date="2020-02" db="EMBL/GenBank/DDBJ databases">
        <authorList>
            <person name="Meier V. D."/>
        </authorList>
    </citation>
    <scope>NUCLEOTIDE SEQUENCE</scope>
    <source>
        <strain evidence="2">AVDCRST_MAG02</strain>
    </source>
</reference>
<protein>
    <submittedName>
        <fullName evidence="2">Biotin carboxyl carrier protein of acetyl-CoA carboxylase</fullName>
    </submittedName>
</protein>
<feature type="non-terminal residue" evidence="2">
    <location>
        <position position="156"/>
    </location>
</feature>
<dbReference type="EMBL" id="CADCVH010000094">
    <property type="protein sequence ID" value="CAA9465949.1"/>
    <property type="molecule type" value="Genomic_DNA"/>
</dbReference>
<gene>
    <name evidence="2" type="ORF">AVDCRST_MAG02-3653</name>
</gene>
<feature type="region of interest" description="Disordered" evidence="1">
    <location>
        <begin position="1"/>
        <end position="156"/>
    </location>
</feature>
<feature type="compositionally biased region" description="Basic residues" evidence="1">
    <location>
        <begin position="66"/>
        <end position="76"/>
    </location>
</feature>
<feature type="compositionally biased region" description="Basic residues" evidence="1">
    <location>
        <begin position="124"/>
        <end position="134"/>
    </location>
</feature>
<name>A0A6J4R6W8_9ACTN</name>
<evidence type="ECO:0000313" key="2">
    <source>
        <dbReference type="EMBL" id="CAA9465949.1"/>
    </source>
</evidence>
<organism evidence="2">
    <name type="scientific">uncultured Rubrobacteraceae bacterium</name>
    <dbReference type="NCBI Taxonomy" id="349277"/>
    <lineage>
        <taxon>Bacteria</taxon>
        <taxon>Bacillati</taxon>
        <taxon>Actinomycetota</taxon>
        <taxon>Rubrobacteria</taxon>
        <taxon>Rubrobacterales</taxon>
        <taxon>Rubrobacteraceae</taxon>
        <taxon>environmental samples</taxon>
    </lineage>
</organism>
<feature type="compositionally biased region" description="Basic and acidic residues" evidence="1">
    <location>
        <begin position="37"/>
        <end position="48"/>
    </location>
</feature>
<accession>A0A6J4R6W8</accession>
<sequence>AKRGREPAGPSAARPGREDGGPPARERRGGDPGSPGGDRDLRKGDAGDPARTPATGSRGRGSGRSSRGRARSKRFARGPFPPGRHVLPGAGAGGEHLRGGGGRRQGGADPVHRRGDEDDERDRRGRLRRGRRGPRRELPGRRVRSASLPPPARRGV</sequence>
<evidence type="ECO:0000256" key="1">
    <source>
        <dbReference type="SAM" id="MobiDB-lite"/>
    </source>
</evidence>
<proteinExistence type="predicted"/>
<feature type="non-terminal residue" evidence="2">
    <location>
        <position position="1"/>
    </location>
</feature>
<feature type="compositionally biased region" description="Gly residues" evidence="1">
    <location>
        <begin position="90"/>
        <end position="105"/>
    </location>
</feature>